<evidence type="ECO:0000256" key="4">
    <source>
        <dbReference type="ARBA" id="ARBA00022786"/>
    </source>
</evidence>
<organism evidence="9 10">
    <name type="scientific">Laodelphax striatellus</name>
    <name type="common">Small brown planthopper</name>
    <name type="synonym">Delphax striatella</name>
    <dbReference type="NCBI Taxonomy" id="195883"/>
    <lineage>
        <taxon>Eukaryota</taxon>
        <taxon>Metazoa</taxon>
        <taxon>Ecdysozoa</taxon>
        <taxon>Arthropoda</taxon>
        <taxon>Hexapoda</taxon>
        <taxon>Insecta</taxon>
        <taxon>Pterygota</taxon>
        <taxon>Neoptera</taxon>
        <taxon>Paraneoptera</taxon>
        <taxon>Hemiptera</taxon>
        <taxon>Auchenorrhyncha</taxon>
        <taxon>Fulgoroidea</taxon>
        <taxon>Delphacidae</taxon>
        <taxon>Criomorphinae</taxon>
        <taxon>Laodelphax</taxon>
    </lineage>
</organism>
<sequence length="155" mass="17851">MASASRRLQREVMDIKSSEKKLFQNIQMDEKNMTSLQGLIVPATHPFNQGAFKIEITFPAEYPFKPPTIVFKTKIYHPNIDENGAVCLSIIRADNWKPSTRLSQIIESLVALIDNPDAEHPVRDDIATDYMKNREKFFKDAEEYTKNYSEKLPSN</sequence>
<dbReference type="SMR" id="A0A482XBN2"/>
<keyword evidence="7" id="KW-0067">ATP-binding</keyword>
<dbReference type="Proteomes" id="UP000291343">
    <property type="component" value="Unassembled WGS sequence"/>
</dbReference>
<dbReference type="InParanoid" id="A0A482XBN2"/>
<evidence type="ECO:0000256" key="1">
    <source>
        <dbReference type="ARBA" id="ARBA00000485"/>
    </source>
</evidence>
<dbReference type="SMART" id="SM00212">
    <property type="entry name" value="UBCc"/>
    <property type="match status" value="1"/>
</dbReference>
<keyword evidence="7" id="KW-0547">Nucleotide-binding</keyword>
<gene>
    <name evidence="9" type="ORF">LSTR_LSTR001636</name>
</gene>
<dbReference type="EMBL" id="QKKF02012754">
    <property type="protein sequence ID" value="RZF43375.1"/>
    <property type="molecule type" value="Genomic_DNA"/>
</dbReference>
<keyword evidence="3" id="KW-0808">Transferase</keyword>
<dbReference type="OrthoDB" id="9973183at2759"/>
<dbReference type="PROSITE" id="PS50127">
    <property type="entry name" value="UBC_2"/>
    <property type="match status" value="1"/>
</dbReference>
<comment type="catalytic activity">
    <reaction evidence="1">
        <text>S-ubiquitinyl-[E1 ubiquitin-activating enzyme]-L-cysteine + [E2 ubiquitin-conjugating enzyme]-L-cysteine = [E1 ubiquitin-activating enzyme]-L-cysteine + S-ubiquitinyl-[E2 ubiquitin-conjugating enzyme]-L-cysteine.</text>
        <dbReference type="EC" id="2.3.2.23"/>
    </reaction>
</comment>
<reference evidence="9 10" key="1">
    <citation type="journal article" date="2017" name="Gigascience">
        <title>Genome sequence of the small brown planthopper, Laodelphax striatellus.</title>
        <authorList>
            <person name="Zhu J."/>
            <person name="Jiang F."/>
            <person name="Wang X."/>
            <person name="Yang P."/>
            <person name="Bao Y."/>
            <person name="Zhao W."/>
            <person name="Wang W."/>
            <person name="Lu H."/>
            <person name="Wang Q."/>
            <person name="Cui N."/>
            <person name="Li J."/>
            <person name="Chen X."/>
            <person name="Luo L."/>
            <person name="Yu J."/>
            <person name="Kang L."/>
            <person name="Cui F."/>
        </authorList>
    </citation>
    <scope>NUCLEOTIDE SEQUENCE [LARGE SCALE GENOMIC DNA]</scope>
    <source>
        <strain evidence="9">Lst14</strain>
    </source>
</reference>
<proteinExistence type="inferred from homology"/>
<feature type="domain" description="UBC core" evidence="8">
    <location>
        <begin position="3"/>
        <end position="150"/>
    </location>
</feature>
<evidence type="ECO:0000313" key="9">
    <source>
        <dbReference type="EMBL" id="RZF43375.1"/>
    </source>
</evidence>
<evidence type="ECO:0000256" key="2">
    <source>
        <dbReference type="ARBA" id="ARBA00012486"/>
    </source>
</evidence>
<dbReference type="Gene3D" id="3.10.110.10">
    <property type="entry name" value="Ubiquitin Conjugating Enzyme"/>
    <property type="match status" value="1"/>
</dbReference>
<protein>
    <recommendedName>
        <fullName evidence="5">Ubiquitin-conjugating enzyme E2-18 kDa</fullName>
        <ecNumber evidence="2">2.3.2.23</ecNumber>
    </recommendedName>
</protein>
<dbReference type="AlphaFoldDB" id="A0A482XBN2"/>
<name>A0A482XBN2_LAOST</name>
<evidence type="ECO:0000256" key="7">
    <source>
        <dbReference type="RuleBase" id="RU362109"/>
    </source>
</evidence>
<dbReference type="CDD" id="cd23801">
    <property type="entry name" value="UBCc_UBE2L3"/>
    <property type="match status" value="1"/>
</dbReference>
<dbReference type="InterPro" id="IPR050113">
    <property type="entry name" value="Ub_conjugating_enzyme"/>
</dbReference>
<dbReference type="PROSITE" id="PS00183">
    <property type="entry name" value="UBC_1"/>
    <property type="match status" value="1"/>
</dbReference>
<evidence type="ECO:0000256" key="5">
    <source>
        <dbReference type="ARBA" id="ARBA00067751"/>
    </source>
</evidence>
<accession>A0A482XBN2</accession>
<comment type="similarity">
    <text evidence="7">Belongs to the ubiquitin-conjugating enzyme family.</text>
</comment>
<dbReference type="SUPFAM" id="SSF54495">
    <property type="entry name" value="UBC-like"/>
    <property type="match status" value="1"/>
</dbReference>
<evidence type="ECO:0000313" key="10">
    <source>
        <dbReference type="Proteomes" id="UP000291343"/>
    </source>
</evidence>
<comment type="caution">
    <text evidence="9">The sequence shown here is derived from an EMBL/GenBank/DDBJ whole genome shotgun (WGS) entry which is preliminary data.</text>
</comment>
<evidence type="ECO:0000256" key="3">
    <source>
        <dbReference type="ARBA" id="ARBA00022679"/>
    </source>
</evidence>
<evidence type="ECO:0000259" key="8">
    <source>
        <dbReference type="PROSITE" id="PS50127"/>
    </source>
</evidence>
<dbReference type="GO" id="GO:0061631">
    <property type="term" value="F:ubiquitin conjugating enzyme activity"/>
    <property type="evidence" value="ECO:0007669"/>
    <property type="project" value="UniProtKB-EC"/>
</dbReference>
<dbReference type="InterPro" id="IPR000608">
    <property type="entry name" value="UBC"/>
</dbReference>
<feature type="active site" description="Glycyl thioester intermediate" evidence="6">
    <location>
        <position position="87"/>
    </location>
</feature>
<dbReference type="FunFam" id="3.10.110.10:FF:000011">
    <property type="entry name" value="Ubiquitin-conjugating enzyme E2 L3"/>
    <property type="match status" value="1"/>
</dbReference>
<dbReference type="STRING" id="195883.A0A482XBN2"/>
<evidence type="ECO:0000256" key="6">
    <source>
        <dbReference type="PROSITE-ProRule" id="PRU10133"/>
    </source>
</evidence>
<dbReference type="PANTHER" id="PTHR24067">
    <property type="entry name" value="UBIQUITIN-CONJUGATING ENZYME E2"/>
    <property type="match status" value="1"/>
</dbReference>
<keyword evidence="4 7" id="KW-0833">Ubl conjugation pathway</keyword>
<dbReference type="GO" id="GO:0005524">
    <property type="term" value="F:ATP binding"/>
    <property type="evidence" value="ECO:0007669"/>
    <property type="project" value="UniProtKB-UniRule"/>
</dbReference>
<dbReference type="InterPro" id="IPR016135">
    <property type="entry name" value="UBQ-conjugating_enzyme/RWD"/>
</dbReference>
<dbReference type="Pfam" id="PF00179">
    <property type="entry name" value="UQ_con"/>
    <property type="match status" value="1"/>
</dbReference>
<dbReference type="InterPro" id="IPR023313">
    <property type="entry name" value="UBQ-conjugating_AS"/>
</dbReference>
<dbReference type="EC" id="2.3.2.23" evidence="2"/>
<keyword evidence="10" id="KW-1185">Reference proteome</keyword>